<sequence length="95" mass="10619">MQAKLTILLLLLGMVALSSCGLREKHVQGLINKIVPDGIIKKLIQMGVHKIAKTQYLCPAYEGYCSFHCKDLGKDEGYCHGMKCKCDVPPEYTLY</sequence>
<evidence type="ECO:0000256" key="1">
    <source>
        <dbReference type="ARBA" id="ARBA00004613"/>
    </source>
</evidence>
<organism evidence="10">
    <name type="scientific">Isometrus maculatus</name>
    <name type="common">Lesser brown scorpion</name>
    <name type="synonym">Scorpio maculatus</name>
    <dbReference type="NCBI Taxonomy" id="497827"/>
    <lineage>
        <taxon>Eukaryota</taxon>
        <taxon>Metazoa</taxon>
        <taxon>Ecdysozoa</taxon>
        <taxon>Arthropoda</taxon>
        <taxon>Chelicerata</taxon>
        <taxon>Arachnida</taxon>
        <taxon>Scorpiones</taxon>
        <taxon>Buthida</taxon>
        <taxon>Buthoidea</taxon>
        <taxon>Buthidae</taxon>
        <taxon>Isometrus</taxon>
    </lineage>
</organism>
<keyword evidence="5" id="KW-0872">Ion channel impairing toxin</keyword>
<keyword evidence="6" id="KW-1015">Disulfide bond</keyword>
<feature type="domain" description="BetaSPN-type CS-alpha/beta" evidence="9">
    <location>
        <begin position="55"/>
        <end position="92"/>
    </location>
</feature>
<evidence type="ECO:0000256" key="5">
    <source>
        <dbReference type="ARBA" id="ARBA00022872"/>
    </source>
</evidence>
<dbReference type="InterPro" id="IPR029237">
    <property type="entry name" value="Long_scorpion_toxin_alpha/beta"/>
</dbReference>
<evidence type="ECO:0000256" key="2">
    <source>
        <dbReference type="ARBA" id="ARBA00022525"/>
    </source>
</evidence>
<dbReference type="PROSITE" id="PS51257">
    <property type="entry name" value="PROKAR_LIPOPROTEIN"/>
    <property type="match status" value="1"/>
</dbReference>
<name>A0A0U1TZ06_ISOMC</name>
<evidence type="ECO:0000256" key="4">
    <source>
        <dbReference type="ARBA" id="ARBA00022773"/>
    </source>
</evidence>
<protein>
    <recommendedName>
        <fullName evidence="9">BetaSPN-type CS-alpha/beta domain-containing protein</fullName>
    </recommendedName>
</protein>
<evidence type="ECO:0000256" key="3">
    <source>
        <dbReference type="ARBA" id="ARBA00022656"/>
    </source>
</evidence>
<keyword evidence="2" id="KW-0964">Secreted</keyword>
<dbReference type="Pfam" id="PF14866">
    <property type="entry name" value="Scorpion_toxin_alpha-beta"/>
    <property type="match status" value="1"/>
</dbReference>
<feature type="chain" id="PRO_5006829220" description="BetaSPN-type CS-alpha/beta domain-containing protein" evidence="8">
    <location>
        <begin position="21"/>
        <end position="95"/>
    </location>
</feature>
<evidence type="ECO:0000256" key="8">
    <source>
        <dbReference type="SAM" id="SignalP"/>
    </source>
</evidence>
<dbReference type="PROSITE" id="PS51862">
    <property type="entry name" value="BSPN_CSAB"/>
    <property type="match status" value="1"/>
</dbReference>
<keyword evidence="4" id="KW-0632">Potassium channel impairing toxin</keyword>
<dbReference type="AlphaFoldDB" id="A0A0U1TZ06"/>
<comment type="subcellular location">
    <subcellularLocation>
        <location evidence="1">Secreted</location>
    </subcellularLocation>
</comment>
<evidence type="ECO:0000256" key="6">
    <source>
        <dbReference type="ARBA" id="ARBA00023157"/>
    </source>
</evidence>
<reference evidence="10" key="1">
    <citation type="submission" date="2007-10" db="EMBL/GenBank/DDBJ databases">
        <title>Classification and functional annotation of ESTs from venom glands of Isometrus maculatus.</title>
        <authorList>
            <person name="Li W."/>
            <person name="Ma Y."/>
            <person name="Zhao R."/>
            <person name="Cao Z."/>
        </authorList>
    </citation>
    <scope>NUCLEOTIDE SEQUENCE</scope>
    <source>
        <tissue evidence="10">Venom gland</tissue>
    </source>
</reference>
<keyword evidence="3 7" id="KW-0800">Toxin</keyword>
<dbReference type="GO" id="GO:0005576">
    <property type="term" value="C:extracellular region"/>
    <property type="evidence" value="ECO:0007669"/>
    <property type="project" value="UniProtKB-SubCell"/>
</dbReference>
<evidence type="ECO:0000256" key="7">
    <source>
        <dbReference type="PROSITE-ProRule" id="PRU01209"/>
    </source>
</evidence>
<feature type="signal peptide" evidence="8">
    <location>
        <begin position="1"/>
        <end position="20"/>
    </location>
</feature>
<keyword evidence="8" id="KW-0732">Signal</keyword>
<dbReference type="EMBL" id="EU252179">
    <property type="protein sequence ID" value="ACD11776.1"/>
    <property type="molecule type" value="mRNA"/>
</dbReference>
<comment type="caution">
    <text evidence="7">Lacks conserved residue(s) required for the propagation of feature annotation.</text>
</comment>
<dbReference type="GO" id="GO:0015459">
    <property type="term" value="F:potassium channel regulator activity"/>
    <property type="evidence" value="ECO:0007669"/>
    <property type="project" value="UniProtKB-KW"/>
</dbReference>
<accession>A0A0U1TZ06</accession>
<evidence type="ECO:0000259" key="9">
    <source>
        <dbReference type="PROSITE" id="PS51862"/>
    </source>
</evidence>
<dbReference type="GO" id="GO:0090729">
    <property type="term" value="F:toxin activity"/>
    <property type="evidence" value="ECO:0007669"/>
    <property type="project" value="UniProtKB-UniRule"/>
</dbReference>
<evidence type="ECO:0000313" key="10">
    <source>
        <dbReference type="EMBL" id="ACD11776.1"/>
    </source>
</evidence>
<proteinExistence type="evidence at transcript level"/>